<keyword evidence="7" id="KW-0539">Nucleus</keyword>
<evidence type="ECO:0000256" key="5">
    <source>
        <dbReference type="ARBA" id="ARBA00022490"/>
    </source>
</evidence>
<evidence type="ECO:0000259" key="9">
    <source>
        <dbReference type="PROSITE" id="PS50166"/>
    </source>
</evidence>
<dbReference type="InterPro" id="IPR057947">
    <property type="entry name" value="TPR_XPO7/RBP17"/>
</dbReference>
<dbReference type="AlphaFoldDB" id="A0AAN9W9W5"/>
<dbReference type="EMBL" id="JAZDUA010000002">
    <property type="protein sequence ID" value="KAK7874402.1"/>
    <property type="molecule type" value="Genomic_DNA"/>
</dbReference>
<dbReference type="GO" id="GO:0006611">
    <property type="term" value="P:protein export from nucleus"/>
    <property type="evidence" value="ECO:0007669"/>
    <property type="project" value="TreeGrafter"/>
</dbReference>
<gene>
    <name evidence="10" type="ORF">R5R35_001498</name>
</gene>
<evidence type="ECO:0000256" key="1">
    <source>
        <dbReference type="ARBA" id="ARBA00004123"/>
    </source>
</evidence>
<reference evidence="10 11" key="1">
    <citation type="submission" date="2024-03" db="EMBL/GenBank/DDBJ databases">
        <title>The genome assembly and annotation of the cricket Gryllus longicercus Weissman &amp; Gray.</title>
        <authorList>
            <person name="Szrajer S."/>
            <person name="Gray D."/>
            <person name="Ylla G."/>
        </authorList>
    </citation>
    <scope>NUCLEOTIDE SEQUENCE [LARGE SCALE GENOMIC DNA]</scope>
    <source>
        <strain evidence="10">DAG 2021-001</strain>
        <tissue evidence="10">Whole body minus gut</tissue>
    </source>
</reference>
<dbReference type="Pfam" id="PF25795">
    <property type="entry name" value="TPR_XPO7"/>
    <property type="match status" value="1"/>
</dbReference>
<evidence type="ECO:0000313" key="10">
    <source>
        <dbReference type="EMBL" id="KAK7874402.1"/>
    </source>
</evidence>
<name>A0AAN9W9W5_9ORTH</name>
<comment type="subcellular location">
    <subcellularLocation>
        <location evidence="2">Cytoplasm</location>
    </subcellularLocation>
    <subcellularLocation>
        <location evidence="1">Nucleus</location>
    </subcellularLocation>
</comment>
<sequence>MANQVVLELEQASQVLLAPPMLVSSEQRHAAEAVFLNFRKSKSPYALCKHILESSSVDYVLFEAAGLLKEALIREWSLMQEDDIKSLRAYLLQYIMHKELPRFVQERILQVIAIMVKRGSVEDFGVEREKILSEVEQLILNGNFTHQILGCNIISAIIQEYATTVKSSDVGLTWEVHFQAKKQFEVTDLKRIFRFCVQALNQLTSLNPPFSDEIKNILKHLLSITEGVLTWGFISAWLPKRLVGVFEAVYESEHSPPLRLGAQWREIVLDPTVINLFFTVHWKVRENPGLAHHTMNCLVQLASLNGNVFASKEVRLQYLANYIRSFLNLVSSINVLDREALGISNMVRRLLITFPPSLLVSLSSELLQSFLSQLTDLTCHFAEGAAQEESAYAEDRLYMEAFDHMLEAWINILQDSQSFTRDFCKESSIRVFNTYLKCHLSPPDGTRGQDQELDSEDIDEIEEDDRTRFKEQLQVIGSFGRQVLSHSVPLLARLLEDRVRRLREHLQTMHTQALNISNTSALDCLFEDIHWLILIAGNTMAMDSEGETALIPAEVMLYSIEQGKSGHMDINTTLKVLGSPGMQLQEIPGADESSDHIVRLVSAVFRLCEVQNYAMEAKLSRMLSPELCCSVMWFLRRLSLSYLLPNESYYSEMSMALVSAFGKDSEGATWTMNFLMNTIEQNLQHFSSEPALIKDTVLLLLALVDVKEKGQCMLKTKAFWNILQNHASTDKSLLPQAAKRGLFKAFVLAGAAVEDAGNRSDYWVQVLKPLQERFKGIICKENFNRIFHEENVKLELIDILESFIGVAQGSQVTTVQSLFQFLHPMLCEFSTLVNVYHNYQQIVELILELYCECARGMLCYLTQVDSQRIYESCLQTIQAYARSNTGRVSQESSAEEESYRDILLLMELLTNLLSKDFIDLSPLDASNETESTVTAADVCLYGLNIIMPLMTVDLLKFPSLCLQYFKMVTFVCEIYPQKVASLPNEMIKVLLGSIELGITQFGQDIIILCYDFLQALGTHIYSASLQNTPIYEQLKPFLKIIMNLLLTQQVNSDILSSTGATLYILICCYQDDYKEYVQNLLLQQEDQVAAERLAKAFTSLTAGVVLNTERQQKTKFRENFEKFIVNVHGFLLVK</sequence>
<dbReference type="InterPro" id="IPR044189">
    <property type="entry name" value="XPO4/7-like"/>
</dbReference>
<accession>A0AAN9W9W5</accession>
<dbReference type="InterPro" id="IPR011989">
    <property type="entry name" value="ARM-like"/>
</dbReference>
<keyword evidence="6" id="KW-0653">Protein transport</keyword>
<dbReference type="SUPFAM" id="SSF48371">
    <property type="entry name" value="ARM repeat"/>
    <property type="match status" value="1"/>
</dbReference>
<keyword evidence="11" id="KW-1185">Reference proteome</keyword>
<evidence type="ECO:0000256" key="8">
    <source>
        <dbReference type="ARBA" id="ARBA00040444"/>
    </source>
</evidence>
<organism evidence="10 11">
    <name type="scientific">Gryllus longicercus</name>
    <dbReference type="NCBI Taxonomy" id="2509291"/>
    <lineage>
        <taxon>Eukaryota</taxon>
        <taxon>Metazoa</taxon>
        <taxon>Ecdysozoa</taxon>
        <taxon>Arthropoda</taxon>
        <taxon>Hexapoda</taxon>
        <taxon>Insecta</taxon>
        <taxon>Pterygota</taxon>
        <taxon>Neoptera</taxon>
        <taxon>Polyneoptera</taxon>
        <taxon>Orthoptera</taxon>
        <taxon>Ensifera</taxon>
        <taxon>Gryllidea</taxon>
        <taxon>Grylloidea</taxon>
        <taxon>Gryllidae</taxon>
        <taxon>Gryllinae</taxon>
        <taxon>Gryllus</taxon>
    </lineage>
</organism>
<dbReference type="GO" id="GO:0005737">
    <property type="term" value="C:cytoplasm"/>
    <property type="evidence" value="ECO:0007669"/>
    <property type="project" value="UniProtKB-SubCell"/>
</dbReference>
<evidence type="ECO:0000256" key="6">
    <source>
        <dbReference type="ARBA" id="ARBA00022927"/>
    </source>
</evidence>
<dbReference type="GO" id="GO:0005643">
    <property type="term" value="C:nuclear pore"/>
    <property type="evidence" value="ECO:0007669"/>
    <property type="project" value="TreeGrafter"/>
</dbReference>
<dbReference type="InterPro" id="IPR001494">
    <property type="entry name" value="Importin-beta_N"/>
</dbReference>
<evidence type="ECO:0000256" key="2">
    <source>
        <dbReference type="ARBA" id="ARBA00004496"/>
    </source>
</evidence>
<evidence type="ECO:0000256" key="4">
    <source>
        <dbReference type="ARBA" id="ARBA00022448"/>
    </source>
</evidence>
<evidence type="ECO:0000256" key="7">
    <source>
        <dbReference type="ARBA" id="ARBA00023242"/>
    </source>
</evidence>
<dbReference type="InterPro" id="IPR016024">
    <property type="entry name" value="ARM-type_fold"/>
</dbReference>
<dbReference type="PANTHER" id="PTHR12596">
    <property type="entry name" value="EXPORTIN 4,7-RELATED"/>
    <property type="match status" value="1"/>
</dbReference>
<comment type="caution">
    <text evidence="10">The sequence shown here is derived from an EMBL/GenBank/DDBJ whole genome shotgun (WGS) entry which is preliminary data.</text>
</comment>
<dbReference type="Gene3D" id="1.25.10.10">
    <property type="entry name" value="Leucine-rich Repeat Variant"/>
    <property type="match status" value="2"/>
</dbReference>
<keyword evidence="5" id="KW-0963">Cytoplasm</keyword>
<dbReference type="PROSITE" id="PS50166">
    <property type="entry name" value="IMPORTIN_B_NT"/>
    <property type="match status" value="1"/>
</dbReference>
<evidence type="ECO:0000256" key="3">
    <source>
        <dbReference type="ARBA" id="ARBA00009466"/>
    </source>
</evidence>
<dbReference type="GO" id="GO:0005049">
    <property type="term" value="F:nuclear export signal receptor activity"/>
    <property type="evidence" value="ECO:0007669"/>
    <property type="project" value="InterPro"/>
</dbReference>
<proteinExistence type="inferred from homology"/>
<dbReference type="Proteomes" id="UP001378592">
    <property type="component" value="Unassembled WGS sequence"/>
</dbReference>
<dbReference type="GO" id="GO:0031267">
    <property type="term" value="F:small GTPase binding"/>
    <property type="evidence" value="ECO:0007669"/>
    <property type="project" value="InterPro"/>
</dbReference>
<dbReference type="PANTHER" id="PTHR12596:SF1">
    <property type="entry name" value="EXPORTIN-4"/>
    <property type="match status" value="1"/>
</dbReference>
<feature type="domain" description="Importin N-terminal" evidence="9">
    <location>
        <begin position="31"/>
        <end position="97"/>
    </location>
</feature>
<keyword evidence="4" id="KW-0813">Transport</keyword>
<evidence type="ECO:0000313" key="11">
    <source>
        <dbReference type="Proteomes" id="UP001378592"/>
    </source>
</evidence>
<protein>
    <recommendedName>
        <fullName evidence="8">Exportin-4</fullName>
    </recommendedName>
</protein>
<comment type="similarity">
    <text evidence="3">Belongs to the exportin family.</text>
</comment>